<feature type="domain" description="DUF1330" evidence="1">
    <location>
        <begin position="3"/>
        <end position="96"/>
    </location>
</feature>
<dbReference type="RefSeq" id="WP_133032995.1">
    <property type="nucleotide sequence ID" value="NZ_BAABEI010000012.1"/>
</dbReference>
<dbReference type="PANTHER" id="PTHR41521">
    <property type="match status" value="1"/>
</dbReference>
<dbReference type="EMBL" id="SLVX01000001">
    <property type="protein sequence ID" value="TCN48819.1"/>
    <property type="molecule type" value="Genomic_DNA"/>
</dbReference>
<dbReference type="Pfam" id="PF07045">
    <property type="entry name" value="DUF1330"/>
    <property type="match status" value="1"/>
</dbReference>
<gene>
    <name evidence="2" type="ORF">EV665_101558</name>
</gene>
<dbReference type="AlphaFoldDB" id="A0A4R2DA24"/>
<comment type="caution">
    <text evidence="2">The sequence shown here is derived from an EMBL/GenBank/DDBJ whole genome shotgun (WGS) entry which is preliminary data.</text>
</comment>
<evidence type="ECO:0000259" key="1">
    <source>
        <dbReference type="Pfam" id="PF07045"/>
    </source>
</evidence>
<dbReference type="InterPro" id="IPR011008">
    <property type="entry name" value="Dimeric_a/b-barrel"/>
</dbReference>
<evidence type="ECO:0000313" key="2">
    <source>
        <dbReference type="EMBL" id="TCN48819.1"/>
    </source>
</evidence>
<reference evidence="2 3" key="1">
    <citation type="submission" date="2019-03" db="EMBL/GenBank/DDBJ databases">
        <title>Genomic Encyclopedia of Type Strains, Phase IV (KMG-IV): sequencing the most valuable type-strain genomes for metagenomic binning, comparative biology and taxonomic classification.</title>
        <authorList>
            <person name="Goeker M."/>
        </authorList>
    </citation>
    <scope>NUCLEOTIDE SEQUENCE [LARGE SCALE GENOMIC DNA]</scope>
    <source>
        <strain evidence="2 3">DSM 18401</strain>
    </source>
</reference>
<dbReference type="Gene3D" id="3.30.70.100">
    <property type="match status" value="1"/>
</dbReference>
<evidence type="ECO:0000313" key="3">
    <source>
        <dbReference type="Proteomes" id="UP000295351"/>
    </source>
</evidence>
<accession>A0A4R2DA24</accession>
<proteinExistence type="predicted"/>
<protein>
    <submittedName>
        <fullName evidence="2">Uncharacterized protein (DUF1330 family)</fullName>
    </submittedName>
</protein>
<dbReference type="PANTHER" id="PTHR41521:SF4">
    <property type="entry name" value="BLR0684 PROTEIN"/>
    <property type="match status" value="1"/>
</dbReference>
<keyword evidence="3" id="KW-1185">Reference proteome</keyword>
<sequence length="109" mass="11729">MTTYALAHLRNVAFGAEIIAYLEAIDATMAPFGGRFVLHGDGNKRVLEGSFCGDVVMLSFPSRSAAEAWYASPAYQAILPLRTRNADGDVLLIDGVDDTHKATDILQKG</sequence>
<dbReference type="SUPFAM" id="SSF54909">
    <property type="entry name" value="Dimeric alpha+beta barrel"/>
    <property type="match status" value="1"/>
</dbReference>
<organism evidence="2 3">
    <name type="scientific">Shinella granuli</name>
    <dbReference type="NCBI Taxonomy" id="323621"/>
    <lineage>
        <taxon>Bacteria</taxon>
        <taxon>Pseudomonadati</taxon>
        <taxon>Pseudomonadota</taxon>
        <taxon>Alphaproteobacteria</taxon>
        <taxon>Hyphomicrobiales</taxon>
        <taxon>Rhizobiaceae</taxon>
        <taxon>Shinella</taxon>
    </lineage>
</organism>
<dbReference type="InterPro" id="IPR010753">
    <property type="entry name" value="DUF1330"/>
</dbReference>
<name>A0A4R2DA24_SHIGR</name>
<dbReference type="Proteomes" id="UP000295351">
    <property type="component" value="Unassembled WGS sequence"/>
</dbReference>